<feature type="compositionally biased region" description="Basic and acidic residues" evidence="1">
    <location>
        <begin position="327"/>
        <end position="341"/>
    </location>
</feature>
<proteinExistence type="predicted"/>
<dbReference type="Proteomes" id="UP000818624">
    <property type="component" value="Chromosome 1"/>
</dbReference>
<feature type="region of interest" description="Disordered" evidence="1">
    <location>
        <begin position="23"/>
        <end position="68"/>
    </location>
</feature>
<evidence type="ECO:0000313" key="2">
    <source>
        <dbReference type="EMBL" id="WFD47052.1"/>
    </source>
</evidence>
<protein>
    <submittedName>
        <fullName evidence="2">Uncharacterized protein</fullName>
    </submittedName>
</protein>
<accession>A0ABY8ENB7</accession>
<feature type="region of interest" description="Disordered" evidence="1">
    <location>
        <begin position="225"/>
        <end position="286"/>
    </location>
</feature>
<evidence type="ECO:0000313" key="3">
    <source>
        <dbReference type="Proteomes" id="UP000818624"/>
    </source>
</evidence>
<name>A0ABY8ENB7_MALFU</name>
<feature type="region of interest" description="Disordered" evidence="1">
    <location>
        <begin position="327"/>
        <end position="349"/>
    </location>
</feature>
<keyword evidence="3" id="KW-1185">Reference proteome</keyword>
<gene>
    <name evidence="2" type="ORF">GLX27_001698</name>
</gene>
<feature type="region of interest" description="Disordered" evidence="1">
    <location>
        <begin position="88"/>
        <end position="151"/>
    </location>
</feature>
<feature type="compositionally biased region" description="Polar residues" evidence="1">
    <location>
        <begin position="24"/>
        <end position="37"/>
    </location>
</feature>
<dbReference type="EMBL" id="CP046234">
    <property type="protein sequence ID" value="WFD47052.1"/>
    <property type="molecule type" value="Genomic_DNA"/>
</dbReference>
<sequence>MPLPSLRHVTGTSDAVLERMLTAFGTSPPTTDGTLSAESDRASLVSDSESLSDEDEWMPEARSTKNPEPYVIHRPFDFATFHRSLPSLKQSNSLRRKHSAKRSQPPGAARSHSAVPSSTTPPAQDPQGSGGKVSLIQRLTNGESRRQRRRQVKLRHFHGRVLGVLHGVPDPICPAEIGTPAVSRGLGKEVLAPCEPPEALSGATMNQTPLERPVTPLCTRIARSQSLRSMPPRRKPVPRLISHNRAESEPTPYGEASHVPSLPRRASHQSLTVRPSNQPPPRPPKSALRRMATVFRPSPVVATMHDPSCAVGIHSYELSSSASFDAHDFEAPPLDSDHSDTDDTDSAPDTLYSRVHVQPFYGMQNAIKNIETMPPFLAPPMNVPR</sequence>
<organism evidence="2 3">
    <name type="scientific">Malassezia furfur</name>
    <name type="common">Pityriasis versicolor infection agent</name>
    <name type="synonym">Pityrosporum furfur</name>
    <dbReference type="NCBI Taxonomy" id="55194"/>
    <lineage>
        <taxon>Eukaryota</taxon>
        <taxon>Fungi</taxon>
        <taxon>Dikarya</taxon>
        <taxon>Basidiomycota</taxon>
        <taxon>Ustilaginomycotina</taxon>
        <taxon>Malasseziomycetes</taxon>
        <taxon>Malasseziales</taxon>
        <taxon>Malasseziaceae</taxon>
        <taxon>Malassezia</taxon>
    </lineage>
</organism>
<reference evidence="2 3" key="1">
    <citation type="journal article" date="2020" name="Elife">
        <title>Loss of centromere function drives karyotype evolution in closely related Malassezia species.</title>
        <authorList>
            <person name="Sankaranarayanan S.R."/>
            <person name="Ianiri G."/>
            <person name="Coelho M.A."/>
            <person name="Reza M.H."/>
            <person name="Thimmappa B.C."/>
            <person name="Ganguly P."/>
            <person name="Vadnala R.N."/>
            <person name="Sun S."/>
            <person name="Siddharthan R."/>
            <person name="Tellgren-Roth C."/>
            <person name="Dawson T.L."/>
            <person name="Heitman J."/>
            <person name="Sanyal K."/>
        </authorList>
    </citation>
    <scope>NUCLEOTIDE SEQUENCE [LARGE SCALE GENOMIC DNA]</scope>
    <source>
        <strain evidence="2">CBS14141</strain>
    </source>
</reference>
<evidence type="ECO:0000256" key="1">
    <source>
        <dbReference type="SAM" id="MobiDB-lite"/>
    </source>
</evidence>